<gene>
    <name evidence="2" type="ORF">TSACC_22148</name>
</gene>
<name>A0A146G892_TERSA</name>
<accession>A0A146G892</accession>
<keyword evidence="3" id="KW-1185">Reference proteome</keyword>
<evidence type="ECO:0000313" key="2">
    <source>
        <dbReference type="EMBL" id="GAT33730.1"/>
    </source>
</evidence>
<dbReference type="InParanoid" id="A0A146G892"/>
<evidence type="ECO:0000256" key="1">
    <source>
        <dbReference type="SAM" id="MobiDB-lite"/>
    </source>
</evidence>
<reference evidence="3" key="1">
    <citation type="journal article" date="2017" name="Genome Announc.">
        <title>Draft Genome Sequence of Terrimicrobium sacchariphilum NM-5T, a Facultative Anaerobic Soil Bacterium of the Class Spartobacteria.</title>
        <authorList>
            <person name="Qiu Y.L."/>
            <person name="Tourlousse D.M."/>
            <person name="Matsuura N."/>
            <person name="Ohashi A."/>
            <person name="Sekiguchi Y."/>
        </authorList>
    </citation>
    <scope>NUCLEOTIDE SEQUENCE [LARGE SCALE GENOMIC DNA]</scope>
    <source>
        <strain evidence="3">NM-5</strain>
    </source>
</reference>
<feature type="region of interest" description="Disordered" evidence="1">
    <location>
        <begin position="410"/>
        <end position="431"/>
    </location>
</feature>
<sequence length="431" mass="48585">MVILFAGMTLGLAQSPAPAPKVLPLQRSFSSSQQFIIYNNDKILRARLARQVEDIKANFLRRLGLSDEWKSPIIIRVLTLRPSNQPKIITNAFESDGDQLKLQIDVFEPAVIGTADFDIEIYRALCLEYQYRNYVLKAGKQISQPPAWLIEALYEESRAKEDGPAAGLYEMLLQRGSSPKLEAFLKEKPTMYDGTSRAIYRAQAVGLLRAIMAFQGAQANLCTYLSKLPEKNATDAKELIKAFPALDQDPSLLAKAWVLSIADVSAANRLDPMTIEDTRKQLALVLDLSAPPNPKKPDEKPLRGPMAFQEIARTPEGRYVLDQKKDDLLRLESRSHPLLRPMIAEYRLIVTQLVAKPKRNVRDRLEKNQELLDAVSQRANAVEDYLNWYEAAKLETPSGHFTNVTDEPAIQKTQRSDAVSRRLDDLEAQGW</sequence>
<dbReference type="AlphaFoldDB" id="A0A146G892"/>
<dbReference type="OrthoDB" id="199605at2"/>
<protein>
    <submittedName>
        <fullName evidence="2">Uncharacterized protein</fullName>
    </submittedName>
</protein>
<dbReference type="RefSeq" id="WP_075079429.1">
    <property type="nucleotide sequence ID" value="NZ_BDCO01000002.1"/>
</dbReference>
<evidence type="ECO:0000313" key="3">
    <source>
        <dbReference type="Proteomes" id="UP000076023"/>
    </source>
</evidence>
<organism evidence="2 3">
    <name type="scientific">Terrimicrobium sacchariphilum</name>
    <dbReference type="NCBI Taxonomy" id="690879"/>
    <lineage>
        <taxon>Bacteria</taxon>
        <taxon>Pseudomonadati</taxon>
        <taxon>Verrucomicrobiota</taxon>
        <taxon>Terrimicrobiia</taxon>
        <taxon>Terrimicrobiales</taxon>
        <taxon>Terrimicrobiaceae</taxon>
        <taxon>Terrimicrobium</taxon>
    </lineage>
</organism>
<dbReference type="EMBL" id="BDCO01000002">
    <property type="protein sequence ID" value="GAT33730.1"/>
    <property type="molecule type" value="Genomic_DNA"/>
</dbReference>
<dbReference type="STRING" id="690879.TSACC_22148"/>
<feature type="compositionally biased region" description="Basic and acidic residues" evidence="1">
    <location>
        <begin position="414"/>
        <end position="425"/>
    </location>
</feature>
<proteinExistence type="predicted"/>
<comment type="caution">
    <text evidence="2">The sequence shown here is derived from an EMBL/GenBank/DDBJ whole genome shotgun (WGS) entry which is preliminary data.</text>
</comment>
<dbReference type="Proteomes" id="UP000076023">
    <property type="component" value="Unassembled WGS sequence"/>
</dbReference>